<proteinExistence type="predicted"/>
<reference evidence="1 2" key="1">
    <citation type="journal article" date="2020" name="Nature">
        <title>Six reference-quality genomes reveal evolution of bat adaptations.</title>
        <authorList>
            <person name="Jebb D."/>
            <person name="Huang Z."/>
            <person name="Pippel M."/>
            <person name="Hughes G.M."/>
            <person name="Lavrichenko K."/>
            <person name="Devanna P."/>
            <person name="Winkler S."/>
            <person name="Jermiin L.S."/>
            <person name="Skirmuntt E.C."/>
            <person name="Katzourakis A."/>
            <person name="Burkitt-Gray L."/>
            <person name="Ray D.A."/>
            <person name="Sullivan K.A.M."/>
            <person name="Roscito J.G."/>
            <person name="Kirilenko B.M."/>
            <person name="Davalos L.M."/>
            <person name="Corthals A.P."/>
            <person name="Power M.L."/>
            <person name="Jones G."/>
            <person name="Ransome R.D."/>
            <person name="Dechmann D.K.N."/>
            <person name="Locatelli A.G."/>
            <person name="Puechmaille S.J."/>
            <person name="Fedrigo O."/>
            <person name="Jarvis E.D."/>
            <person name="Hiller M."/>
            <person name="Vernes S.C."/>
            <person name="Myers E.W."/>
            <person name="Teeling E.C."/>
        </authorList>
    </citation>
    <scope>NUCLEOTIDE SEQUENCE [LARGE SCALE GENOMIC DNA]</scope>
    <source>
        <strain evidence="1">MMolMol1</strain>
        <tissue evidence="1">Muscle</tissue>
    </source>
</reference>
<dbReference type="Proteomes" id="UP000550707">
    <property type="component" value="Unassembled WGS sequence"/>
</dbReference>
<accession>A0A7J8JWQ7</accession>
<organism evidence="1 2">
    <name type="scientific">Molossus molossus</name>
    <name type="common">Pallas' mastiff bat</name>
    <name type="synonym">Vespertilio molossus</name>
    <dbReference type="NCBI Taxonomy" id="27622"/>
    <lineage>
        <taxon>Eukaryota</taxon>
        <taxon>Metazoa</taxon>
        <taxon>Chordata</taxon>
        <taxon>Craniata</taxon>
        <taxon>Vertebrata</taxon>
        <taxon>Euteleostomi</taxon>
        <taxon>Mammalia</taxon>
        <taxon>Eutheria</taxon>
        <taxon>Laurasiatheria</taxon>
        <taxon>Chiroptera</taxon>
        <taxon>Yangochiroptera</taxon>
        <taxon>Molossidae</taxon>
        <taxon>Molossus</taxon>
    </lineage>
</organism>
<name>A0A7J8JWQ7_MOLMO</name>
<sequence length="165" mass="18143">MVKQRNKTQMKEQENSIEEEINGMQLSKLSEEEIETNGGGLLHDDIYPYNGGVHGQFYGTGHSSRSECGIHSNTSHEYLLCIYDDFFRAVGQSQDRCALAVMASVLEHPSYGCAALQHNEFWGQNFCQGLNVTANTTCSFAICTGEEFLMDQGIDLSPGACGSIT</sequence>
<evidence type="ECO:0000313" key="1">
    <source>
        <dbReference type="EMBL" id="KAF6500799.1"/>
    </source>
</evidence>
<keyword evidence="2" id="KW-1185">Reference proteome</keyword>
<comment type="caution">
    <text evidence="1">The sequence shown here is derived from an EMBL/GenBank/DDBJ whole genome shotgun (WGS) entry which is preliminary data.</text>
</comment>
<dbReference type="AlphaFoldDB" id="A0A7J8JWQ7"/>
<dbReference type="InParanoid" id="A0A7J8JWQ7"/>
<protein>
    <submittedName>
        <fullName evidence="1">Uncharacterized protein</fullName>
    </submittedName>
</protein>
<dbReference type="EMBL" id="JACASF010000001">
    <property type="protein sequence ID" value="KAF6500799.1"/>
    <property type="molecule type" value="Genomic_DNA"/>
</dbReference>
<evidence type="ECO:0000313" key="2">
    <source>
        <dbReference type="Proteomes" id="UP000550707"/>
    </source>
</evidence>
<gene>
    <name evidence="1" type="ORF">HJG59_007848</name>
</gene>